<dbReference type="InterPro" id="IPR002575">
    <property type="entry name" value="Aminoglycoside_PTrfase"/>
</dbReference>
<keyword evidence="3" id="KW-1185">Reference proteome</keyword>
<evidence type="ECO:0000259" key="1">
    <source>
        <dbReference type="Pfam" id="PF01636"/>
    </source>
</evidence>
<dbReference type="RefSeq" id="WP_319976869.1">
    <property type="nucleotide sequence ID" value="NZ_JAXAVU010000009.1"/>
</dbReference>
<dbReference type="InterPro" id="IPR011009">
    <property type="entry name" value="Kinase-like_dom_sf"/>
</dbReference>
<comment type="caution">
    <text evidence="2">The sequence shown here is derived from an EMBL/GenBank/DDBJ whole genome shotgun (WGS) entry which is preliminary data.</text>
</comment>
<gene>
    <name evidence="2" type="ORF">SK854_21470</name>
</gene>
<organism evidence="2 3">
    <name type="scientific">Lentzea sokolovensis</name>
    <dbReference type="NCBI Taxonomy" id="3095429"/>
    <lineage>
        <taxon>Bacteria</taxon>
        <taxon>Bacillati</taxon>
        <taxon>Actinomycetota</taxon>
        <taxon>Actinomycetes</taxon>
        <taxon>Pseudonocardiales</taxon>
        <taxon>Pseudonocardiaceae</taxon>
        <taxon>Lentzea</taxon>
    </lineage>
</organism>
<dbReference type="PIRSF" id="PIRSF000707">
    <property type="entry name" value="Hygromycin-B_kinase"/>
    <property type="match status" value="1"/>
</dbReference>
<dbReference type="Pfam" id="PF01636">
    <property type="entry name" value="APH"/>
    <property type="match status" value="1"/>
</dbReference>
<sequence>MDARAIATSALGRDPGPLTPVSSRSHHVYVGADVVVKLIAADDHSRLDREIALAPHLPPGLTAPLLASGQRHDVRYAVYTRVPGTAPGMDLPGTGERAALDLARQAIERLDALHAWTPPEPAGLILAEVLDHGGFTGRDALVAQTEKLAGVVPPNVLDGLKAIASRAPEHALNTVPVHADCHWDNWLANGTELTALLDFEWARFGDPLDDWFFLARFSGPHMHAVLEAIADATEIPLDDLRVECEVREASHLIADLPFDHARVLTLLEQLVAGIWWPQ</sequence>
<feature type="domain" description="Aminoglycoside phosphotransferase" evidence="1">
    <location>
        <begin position="28"/>
        <end position="234"/>
    </location>
</feature>
<dbReference type="InterPro" id="IPR016259">
    <property type="entry name" value="Hygromycin-B_Kinase"/>
</dbReference>
<reference evidence="2 3" key="1">
    <citation type="submission" date="2023-11" db="EMBL/GenBank/DDBJ databases">
        <title>Lentzea sokolovensis, sp. nov., Lentzea kristufkii, sp. nov., and Lentzea miocenensis, sp. nov., rare actinobacteria from Sokolov Coal Basin, Miocene lacustrine sediment, Czech Republic.</title>
        <authorList>
            <person name="Lara A."/>
            <person name="Kotroba L."/>
            <person name="Nouioui I."/>
            <person name="Neumann-Schaal M."/>
            <person name="Mast Y."/>
            <person name="Chronakova A."/>
        </authorList>
    </citation>
    <scope>NUCLEOTIDE SEQUENCE [LARGE SCALE GENOMIC DNA]</scope>
    <source>
        <strain evidence="2 3">BCCO 10_0061</strain>
    </source>
</reference>
<dbReference type="Gene3D" id="3.90.1200.10">
    <property type="match status" value="1"/>
</dbReference>
<accession>A0ABU4UYT8</accession>
<dbReference type="SUPFAM" id="SSF56112">
    <property type="entry name" value="Protein kinase-like (PK-like)"/>
    <property type="match status" value="1"/>
</dbReference>
<protein>
    <submittedName>
        <fullName evidence="2">Phosphotransferase</fullName>
    </submittedName>
</protein>
<name>A0ABU4UYT8_9PSEU</name>
<evidence type="ECO:0000313" key="2">
    <source>
        <dbReference type="EMBL" id="MDX8144701.1"/>
    </source>
</evidence>
<dbReference type="Proteomes" id="UP001285352">
    <property type="component" value="Unassembled WGS sequence"/>
</dbReference>
<proteinExistence type="predicted"/>
<evidence type="ECO:0000313" key="3">
    <source>
        <dbReference type="Proteomes" id="UP001285352"/>
    </source>
</evidence>
<reference evidence="2 3" key="2">
    <citation type="submission" date="2023-11" db="EMBL/GenBank/DDBJ databases">
        <authorList>
            <person name="Lara A.C."/>
            <person name="Chronakova A."/>
        </authorList>
    </citation>
    <scope>NUCLEOTIDE SEQUENCE [LARGE SCALE GENOMIC DNA]</scope>
    <source>
        <strain evidence="2 3">BCCO 10_0061</strain>
    </source>
</reference>
<dbReference type="EMBL" id="JAXAVU010000009">
    <property type="protein sequence ID" value="MDX8144701.1"/>
    <property type="molecule type" value="Genomic_DNA"/>
</dbReference>